<feature type="non-terminal residue" evidence="1">
    <location>
        <position position="33"/>
    </location>
</feature>
<evidence type="ECO:0000313" key="1">
    <source>
        <dbReference type="EMBL" id="CAA12984.1"/>
    </source>
</evidence>
<accession>O73029</accession>
<sequence length="33" mass="3338">ATTHITGAQTGRGTAALANFLSLGPQQKISLVN</sequence>
<reference evidence="1" key="1">
    <citation type="journal article" date="1999" name="J. Gen. Virol.">
        <title>Ontogeny of hepatitis C virus (HCV) hypervariable region 1 (HVR1) heterogeneity and HVR1 antibody responses over a 3 year period in a patient infected with HCV type 2b.</title>
        <authorList>
            <person name="Majid A."/>
            <person name="Jackson P."/>
            <person name="Lawal Z."/>
            <person name="Pearson G.M."/>
            <person name="Parker H."/>
            <person name="Alexander G.J."/>
            <person name="Allain J.P."/>
            <person name="Petrik J."/>
        </authorList>
    </citation>
    <scope>NUCLEOTIDE SEQUENCE</scope>
</reference>
<name>O73029_9HEPC</name>
<dbReference type="EMBL" id="AJ228404">
    <property type="protein sequence ID" value="CAA12984.1"/>
    <property type="molecule type" value="Genomic_DNA"/>
</dbReference>
<proteinExistence type="predicted"/>
<feature type="non-terminal residue" evidence="1">
    <location>
        <position position="1"/>
    </location>
</feature>
<protein>
    <submittedName>
        <fullName evidence="1">Hypervariable region 1</fullName>
    </submittedName>
</protein>
<gene>
    <name evidence="1" type="primary">HVR1</name>
</gene>
<organism evidence="1">
    <name type="scientific">Hepatitis C virus subtype 2b</name>
    <dbReference type="NCBI Taxonomy" id="31650"/>
    <lineage>
        <taxon>Viruses</taxon>
        <taxon>Riboviria</taxon>
        <taxon>Orthornavirae</taxon>
        <taxon>Kitrinoviricota</taxon>
        <taxon>Flasuviricetes</taxon>
        <taxon>Amarillovirales</taxon>
        <taxon>Flaviviridae</taxon>
        <taxon>Hepacivirus</taxon>
        <taxon>Hepacivirus hominis</taxon>
    </lineage>
</organism>